<dbReference type="Proteomes" id="UP000886069">
    <property type="component" value="Unassembled WGS sequence"/>
</dbReference>
<keyword evidence="2" id="KW-0812">Transmembrane</keyword>
<evidence type="ECO:0000256" key="2">
    <source>
        <dbReference type="SAM" id="Phobius"/>
    </source>
</evidence>
<keyword evidence="2" id="KW-0472">Membrane</keyword>
<evidence type="ECO:0008006" key="4">
    <source>
        <dbReference type="Google" id="ProtNLM"/>
    </source>
</evidence>
<organism evidence="3">
    <name type="scientific">Eiseniibacteriota bacterium</name>
    <dbReference type="NCBI Taxonomy" id="2212470"/>
    <lineage>
        <taxon>Bacteria</taxon>
        <taxon>Candidatus Eiseniibacteriota</taxon>
    </lineage>
</organism>
<feature type="compositionally biased region" description="Basic and acidic residues" evidence="1">
    <location>
        <begin position="174"/>
        <end position="183"/>
    </location>
</feature>
<reference evidence="3" key="1">
    <citation type="journal article" date="2020" name="mSystems">
        <title>Genome- and Community-Level Interaction Insights into Carbon Utilization and Element Cycling Functions of Hydrothermarchaeota in Hydrothermal Sediment.</title>
        <authorList>
            <person name="Zhou Z."/>
            <person name="Liu Y."/>
            <person name="Xu W."/>
            <person name="Pan J."/>
            <person name="Luo Z.H."/>
            <person name="Li M."/>
        </authorList>
    </citation>
    <scope>NUCLEOTIDE SEQUENCE [LARGE SCALE GENOMIC DNA]</scope>
    <source>
        <strain evidence="3">SpSt-1233</strain>
    </source>
</reference>
<feature type="region of interest" description="Disordered" evidence="1">
    <location>
        <begin position="172"/>
        <end position="193"/>
    </location>
</feature>
<comment type="caution">
    <text evidence="3">The sequence shown here is derived from an EMBL/GenBank/DDBJ whole genome shotgun (WGS) entry which is preliminary data.</text>
</comment>
<accession>A0A7V2F2Z8</accession>
<feature type="transmembrane region" description="Helical" evidence="2">
    <location>
        <begin position="61"/>
        <end position="81"/>
    </location>
</feature>
<gene>
    <name evidence="3" type="ORF">ENO08_00785</name>
</gene>
<name>A0A7V2F2Z8_UNCEI</name>
<protein>
    <recommendedName>
        <fullName evidence="4">HAMP domain-containing protein</fullName>
    </recommendedName>
</protein>
<evidence type="ECO:0000313" key="3">
    <source>
        <dbReference type="EMBL" id="HER42979.1"/>
    </source>
</evidence>
<evidence type="ECO:0000256" key="1">
    <source>
        <dbReference type="SAM" id="MobiDB-lite"/>
    </source>
</evidence>
<proteinExistence type="predicted"/>
<keyword evidence="2" id="KW-1133">Transmembrane helix</keyword>
<dbReference type="AlphaFoldDB" id="A0A7V2F2Z8"/>
<dbReference type="EMBL" id="DSEC01000057">
    <property type="protein sequence ID" value="HER42979.1"/>
    <property type="molecule type" value="Genomic_DNA"/>
</dbReference>
<sequence>MDYSKRFKGRIMLLVFASSLAVALVFGLSFYFSLVSAESALATKVPELAELAGRFKSTLTLNTLAFAGIIFGSFIALGSLVSDRLFKPLDSIEKGLRALASGTVPAATEGSGQGPFDTLWRSFESARSRIESRELSEIATLEECVAGLDRGIDVAGALLKLLEAKKACAGGKKMQRDKSRDGSSNDPLFMQPV</sequence>